<dbReference type="InterPro" id="IPR053269">
    <property type="entry name" value="Asp-Met_ligase"/>
</dbReference>
<dbReference type="PANTHER" id="PTHR37018:SF1">
    <property type="entry name" value="CULTURE SPECIFIC PROTEIN, PUTATIVE (AFU_ORTHOLOGUE AFUA_2G00130)-RELATED"/>
    <property type="match status" value="1"/>
</dbReference>
<proteinExistence type="predicted"/>
<dbReference type="PROSITE" id="PS50975">
    <property type="entry name" value="ATP_GRASP"/>
    <property type="match status" value="1"/>
</dbReference>
<dbReference type="GO" id="GO:0046872">
    <property type="term" value="F:metal ion binding"/>
    <property type="evidence" value="ECO:0007669"/>
    <property type="project" value="InterPro"/>
</dbReference>
<dbReference type="InterPro" id="IPR011761">
    <property type="entry name" value="ATP-grasp"/>
</dbReference>
<evidence type="ECO:0000259" key="2">
    <source>
        <dbReference type="PROSITE" id="PS50975"/>
    </source>
</evidence>
<organism evidence="3 4">
    <name type="scientific">Thiothrix caldifontis</name>
    <dbReference type="NCBI Taxonomy" id="525918"/>
    <lineage>
        <taxon>Bacteria</taxon>
        <taxon>Pseudomonadati</taxon>
        <taxon>Pseudomonadota</taxon>
        <taxon>Gammaproteobacteria</taxon>
        <taxon>Thiotrichales</taxon>
        <taxon>Thiotrichaceae</taxon>
        <taxon>Thiothrix</taxon>
    </lineage>
</organism>
<dbReference type="Proteomes" id="UP000199397">
    <property type="component" value="Unassembled WGS sequence"/>
</dbReference>
<dbReference type="Gene3D" id="3.30.470.20">
    <property type="entry name" value="ATP-grasp fold, B domain"/>
    <property type="match status" value="1"/>
</dbReference>
<evidence type="ECO:0000313" key="4">
    <source>
        <dbReference type="Proteomes" id="UP000199397"/>
    </source>
</evidence>
<dbReference type="EMBL" id="FNQP01000011">
    <property type="protein sequence ID" value="SEA65748.1"/>
    <property type="molecule type" value="Genomic_DNA"/>
</dbReference>
<reference evidence="3 4" key="1">
    <citation type="submission" date="2016-10" db="EMBL/GenBank/DDBJ databases">
        <authorList>
            <person name="de Groot N.N."/>
        </authorList>
    </citation>
    <scope>NUCLEOTIDE SEQUENCE [LARGE SCALE GENOMIC DNA]</scope>
    <source>
        <strain evidence="3 4">DSM 21228</strain>
    </source>
</reference>
<dbReference type="GO" id="GO:0005524">
    <property type="term" value="F:ATP binding"/>
    <property type="evidence" value="ECO:0007669"/>
    <property type="project" value="UniProtKB-UniRule"/>
</dbReference>
<accession>A0A1H4CZJ0</accession>
<feature type="domain" description="ATP-grasp" evidence="2">
    <location>
        <begin position="148"/>
        <end position="340"/>
    </location>
</feature>
<evidence type="ECO:0000256" key="1">
    <source>
        <dbReference type="PROSITE-ProRule" id="PRU00409"/>
    </source>
</evidence>
<sequence length="411" mass="46566">MLERYTGCTVSEAYATGSNGIHMPRYPYYAAYDLPGECHYYYRRSVQYLTCQTARFLLIGGEATTLVKEGVVDFSQDLTPWWHGFFQEHFGKQMGEVVRYAGGHSYLEYLGNHPQSKLVVPHPYPADQIASDHYYLENPELIVQLNDKGRMADISSHCIPYEVYDAATFAGKTWREHWELPFVIKLAAPSGGGDGVAICQTEADVQAAQERFGGHRVKVEHFIGGYLANYNLNLHVDRDGTIRFIGGSEQRISASARYEGNFIDLCWHPSPELEAIAVEIARNAANLGWFGVCGLDVIKAADDKLYFIDPNFRLNGSTPFHFIREHFLTHFQRPNLETGYFCYPGNPLAFLDAFLPEIEKKVLMPVGLYYDPRYDQKTRVYLAQVTENDVDAHVSLRDTLAQRGLLPGIHL</sequence>
<name>A0A1H4CZJ0_9GAMM</name>
<dbReference type="STRING" id="525918.SAMN05660964_02092"/>
<evidence type="ECO:0000313" key="3">
    <source>
        <dbReference type="EMBL" id="SEA65748.1"/>
    </source>
</evidence>
<dbReference type="SUPFAM" id="SSF56059">
    <property type="entry name" value="Glutathione synthetase ATP-binding domain-like"/>
    <property type="match status" value="1"/>
</dbReference>
<dbReference type="AlphaFoldDB" id="A0A1H4CZJ0"/>
<dbReference type="PANTHER" id="PTHR37018">
    <property type="entry name" value="CULTURE SPECIFIC PROTEIN, PUTATIVE (AFU_ORTHOLOGUE AFUA_2G00130)-RELATED"/>
    <property type="match status" value="1"/>
</dbReference>
<dbReference type="RefSeq" id="WP_093068378.1">
    <property type="nucleotide sequence ID" value="NZ_FNQP01000011.1"/>
</dbReference>
<protein>
    <recommendedName>
        <fullName evidence="2">ATP-grasp domain-containing protein</fullName>
    </recommendedName>
</protein>
<dbReference type="OrthoDB" id="7839480at2"/>
<keyword evidence="4" id="KW-1185">Reference proteome</keyword>
<gene>
    <name evidence="3" type="ORF">SAMN05660964_02092</name>
</gene>
<keyword evidence="1" id="KW-0067">ATP-binding</keyword>
<keyword evidence="1" id="KW-0547">Nucleotide-binding</keyword>